<dbReference type="Gene3D" id="1.10.443.10">
    <property type="entry name" value="Intergrase catalytic core"/>
    <property type="match status" value="1"/>
</dbReference>
<dbReference type="InterPro" id="IPR002104">
    <property type="entry name" value="Integrase_catalytic"/>
</dbReference>
<protein>
    <submittedName>
        <fullName evidence="6">Site-specific integrase</fullName>
    </submittedName>
</protein>
<dbReference type="GO" id="GO:0015074">
    <property type="term" value="P:DNA integration"/>
    <property type="evidence" value="ECO:0007669"/>
    <property type="project" value="InterPro"/>
</dbReference>
<dbReference type="Pfam" id="PF00589">
    <property type="entry name" value="Phage_integrase"/>
    <property type="match status" value="1"/>
</dbReference>
<evidence type="ECO:0000259" key="5">
    <source>
        <dbReference type="PROSITE" id="PS51898"/>
    </source>
</evidence>
<comment type="similarity">
    <text evidence="1">Belongs to the 'phage' integrase family.</text>
</comment>
<name>A0A4R9JE25_9LEPT</name>
<dbReference type="PROSITE" id="PS51898">
    <property type="entry name" value="TYR_RECOMBINASE"/>
    <property type="match status" value="1"/>
</dbReference>
<comment type="caution">
    <text evidence="6">The sequence shown here is derived from an EMBL/GenBank/DDBJ whole genome shotgun (WGS) entry which is preliminary data.</text>
</comment>
<feature type="region of interest" description="Disordered" evidence="4">
    <location>
        <begin position="10"/>
        <end position="29"/>
    </location>
</feature>
<dbReference type="RefSeq" id="WP_135613767.1">
    <property type="nucleotide sequence ID" value="NZ_RQFY01000001.1"/>
</dbReference>
<keyword evidence="3" id="KW-0233">DNA recombination</keyword>
<gene>
    <name evidence="6" type="ORF">EHQ52_02830</name>
</gene>
<evidence type="ECO:0000256" key="1">
    <source>
        <dbReference type="ARBA" id="ARBA00008857"/>
    </source>
</evidence>
<dbReference type="OrthoDB" id="328577at2"/>
<reference evidence="6" key="1">
    <citation type="journal article" date="2019" name="PLoS Negl. Trop. Dis.">
        <title>Revisiting the worldwide diversity of Leptospira species in the environment.</title>
        <authorList>
            <person name="Vincent A.T."/>
            <person name="Schiettekatte O."/>
            <person name="Bourhy P."/>
            <person name="Veyrier F.J."/>
            <person name="Picardeau M."/>
        </authorList>
    </citation>
    <scope>NUCLEOTIDE SEQUENCE [LARGE SCALE GENOMIC DNA]</scope>
    <source>
        <strain evidence="6">201800265</strain>
    </source>
</reference>
<proteinExistence type="inferred from homology"/>
<dbReference type="InterPro" id="IPR013762">
    <property type="entry name" value="Integrase-like_cat_sf"/>
</dbReference>
<keyword evidence="7" id="KW-1185">Reference proteome</keyword>
<evidence type="ECO:0000256" key="4">
    <source>
        <dbReference type="SAM" id="MobiDB-lite"/>
    </source>
</evidence>
<dbReference type="SUPFAM" id="SSF56349">
    <property type="entry name" value="DNA breaking-rejoining enzymes"/>
    <property type="match status" value="1"/>
</dbReference>
<dbReference type="PANTHER" id="PTHR30349">
    <property type="entry name" value="PHAGE INTEGRASE-RELATED"/>
    <property type="match status" value="1"/>
</dbReference>
<dbReference type="EMBL" id="RQFY01000001">
    <property type="protein sequence ID" value="TGL36828.1"/>
    <property type="molecule type" value="Genomic_DNA"/>
</dbReference>
<dbReference type="GO" id="GO:0006310">
    <property type="term" value="P:DNA recombination"/>
    <property type="evidence" value="ECO:0007669"/>
    <property type="project" value="UniProtKB-KW"/>
</dbReference>
<dbReference type="AlphaFoldDB" id="A0A4R9JE25"/>
<organism evidence="6 7">
    <name type="scientific">Leptospira koniambonensis</name>
    <dbReference type="NCBI Taxonomy" id="2484950"/>
    <lineage>
        <taxon>Bacteria</taxon>
        <taxon>Pseudomonadati</taxon>
        <taxon>Spirochaetota</taxon>
        <taxon>Spirochaetia</taxon>
        <taxon>Leptospirales</taxon>
        <taxon>Leptospiraceae</taxon>
        <taxon>Leptospira</taxon>
    </lineage>
</organism>
<evidence type="ECO:0000313" key="7">
    <source>
        <dbReference type="Proteomes" id="UP000297871"/>
    </source>
</evidence>
<dbReference type="PANTHER" id="PTHR30349:SF41">
    <property type="entry name" value="INTEGRASE_RECOMBINASE PROTEIN MJ0367-RELATED"/>
    <property type="match status" value="1"/>
</dbReference>
<dbReference type="GO" id="GO:0003677">
    <property type="term" value="F:DNA binding"/>
    <property type="evidence" value="ECO:0007669"/>
    <property type="project" value="UniProtKB-KW"/>
</dbReference>
<dbReference type="Proteomes" id="UP000297871">
    <property type="component" value="Unassembled WGS sequence"/>
</dbReference>
<feature type="domain" description="Tyr recombinase" evidence="5">
    <location>
        <begin position="31"/>
        <end position="219"/>
    </location>
</feature>
<evidence type="ECO:0000256" key="2">
    <source>
        <dbReference type="ARBA" id="ARBA00023125"/>
    </source>
</evidence>
<sequence length="219" mass="24670">MSSRSNVVNIIDYQNRRPTGPKNSDPESGIMLGKGLTDQTMIELVRRFSEPTMERDYRNRALLSLMSKTGLRAKEIVSLKFSHLFQAPSGEMLISYIKKGGRTGFSVISEETLEFIREYHSITGESHDYFFLSLPSRNGTSRSNLSTRGLQLIVNSWRVKTCSGRLVHPHAIRHTTGAKLLETSGSIAAQKVLGHSTPVTTSKYYTKPYFDGSKYLTWE</sequence>
<dbReference type="InterPro" id="IPR050090">
    <property type="entry name" value="Tyrosine_recombinase_XerCD"/>
</dbReference>
<dbReference type="InterPro" id="IPR011010">
    <property type="entry name" value="DNA_brk_join_enz"/>
</dbReference>
<keyword evidence="2" id="KW-0238">DNA-binding</keyword>
<evidence type="ECO:0000256" key="3">
    <source>
        <dbReference type="ARBA" id="ARBA00023172"/>
    </source>
</evidence>
<evidence type="ECO:0000313" key="6">
    <source>
        <dbReference type="EMBL" id="TGL36828.1"/>
    </source>
</evidence>
<accession>A0A4R9JE25</accession>